<evidence type="ECO:0000256" key="10">
    <source>
        <dbReference type="ARBA" id="ARBA00047785"/>
    </source>
</evidence>
<evidence type="ECO:0000256" key="5">
    <source>
        <dbReference type="ARBA" id="ARBA00023315"/>
    </source>
</evidence>
<dbReference type="AlphaFoldDB" id="Q6FDQ7"/>
<comment type="pathway">
    <text evidence="1">Lipid metabolism.</text>
</comment>
<dbReference type="InterPro" id="IPR016181">
    <property type="entry name" value="Acyl_CoA_acyltransferase"/>
</dbReference>
<dbReference type="InterPro" id="IPR052351">
    <property type="entry name" value="Ornithine_N-alpha-AT"/>
</dbReference>
<keyword evidence="2" id="KW-0444">Lipid biosynthesis</keyword>
<evidence type="ECO:0000256" key="7">
    <source>
        <dbReference type="ARBA" id="ARBA00039058"/>
    </source>
</evidence>
<sequence>MSSVCFSVSREKLSGDIMLEKLNHYRQNLNFPLARPKNSSTQFRFDWVDNLRELQEVQRFRATQFSHQFGIHFDDGLDQDLYDFNCEHAVLREKWTGEIVAYTRLKLFQGHELSQSYSAQEFDIVDKLSYLPNVVEIGRTCVHPKFRSGKALSTLWLNLVPKVLWSMKAKYLMGCVSIHLDDNAARVYHTHQKIQRLSAEQTIDISSKCAYEPTHPQFSFPQDERIPKLFQMYLTMQSKLSKEAFYDEDFNCLDYFVFLEVNKIAKSFVMNKMVQR</sequence>
<dbReference type="GO" id="GO:0043810">
    <property type="term" value="F:ornithine-acyl [acyl carrier protein] N-acyltransferase activity"/>
    <property type="evidence" value="ECO:0007669"/>
    <property type="project" value="UniProtKB-EC"/>
</dbReference>
<evidence type="ECO:0000313" key="11">
    <source>
        <dbReference type="EMBL" id="CAG67801.1"/>
    </source>
</evidence>
<dbReference type="STRING" id="202950.GCA_001485005_02651"/>
<evidence type="ECO:0000256" key="6">
    <source>
        <dbReference type="ARBA" id="ARBA00038095"/>
    </source>
</evidence>
<dbReference type="Proteomes" id="UP000000430">
    <property type="component" value="Chromosome"/>
</dbReference>
<dbReference type="PANTHER" id="PTHR37323">
    <property type="entry name" value="GCN5-RELATED N-ACETYLTRANSFERASE"/>
    <property type="match status" value="1"/>
</dbReference>
<dbReference type="GO" id="GO:0006629">
    <property type="term" value="P:lipid metabolic process"/>
    <property type="evidence" value="ECO:0007669"/>
    <property type="project" value="UniProtKB-KW"/>
</dbReference>
<keyword evidence="4" id="KW-0443">Lipid metabolism</keyword>
<comment type="catalytic activity">
    <reaction evidence="10">
        <text>a (3R)-hydroxyacyl-[ACP] + L-ornithine = a lyso-ornithine lipid + holo-[ACP] + H(+)</text>
        <dbReference type="Rhea" id="RHEA:20633"/>
        <dbReference type="Rhea" id="RHEA-COMP:9685"/>
        <dbReference type="Rhea" id="RHEA-COMP:9945"/>
        <dbReference type="ChEBI" id="CHEBI:15378"/>
        <dbReference type="ChEBI" id="CHEBI:46911"/>
        <dbReference type="ChEBI" id="CHEBI:64479"/>
        <dbReference type="ChEBI" id="CHEBI:78827"/>
        <dbReference type="ChEBI" id="CHEBI:138482"/>
        <dbReference type="EC" id="2.3.2.30"/>
    </reaction>
    <physiologicalReaction direction="left-to-right" evidence="10">
        <dbReference type="Rhea" id="RHEA:20634"/>
    </physiologicalReaction>
</comment>
<proteinExistence type="inferred from homology"/>
<dbReference type="Pfam" id="PF13444">
    <property type="entry name" value="Acetyltransf_5"/>
    <property type="match status" value="1"/>
</dbReference>
<organism evidence="11 12">
    <name type="scientific">Acinetobacter baylyi (strain ATCC 33305 / BD413 / ADP1)</name>
    <dbReference type="NCBI Taxonomy" id="62977"/>
    <lineage>
        <taxon>Bacteria</taxon>
        <taxon>Pseudomonadati</taxon>
        <taxon>Pseudomonadota</taxon>
        <taxon>Gammaproteobacteria</taxon>
        <taxon>Moraxellales</taxon>
        <taxon>Moraxellaceae</taxon>
        <taxon>Acinetobacter</taxon>
    </lineage>
</organism>
<evidence type="ECO:0000256" key="9">
    <source>
        <dbReference type="ARBA" id="ARBA00045724"/>
    </source>
</evidence>
<dbReference type="Gene3D" id="3.40.630.30">
    <property type="match status" value="1"/>
</dbReference>
<evidence type="ECO:0000256" key="2">
    <source>
        <dbReference type="ARBA" id="ARBA00022516"/>
    </source>
</evidence>
<keyword evidence="3" id="KW-0808">Transferase</keyword>
<name>Q6FDQ7_ACIAD</name>
<dbReference type="eggNOG" id="COG3176">
    <property type="taxonomic scope" value="Bacteria"/>
</dbReference>
<dbReference type="SUPFAM" id="SSF55729">
    <property type="entry name" value="Acyl-CoA N-acyltransferases (Nat)"/>
    <property type="match status" value="1"/>
</dbReference>
<comment type="similarity">
    <text evidence="6">Belongs to the acetyltransferase family. OlsB subfamily.</text>
</comment>
<gene>
    <name evidence="11" type="ordered locus">ACIAD0904</name>
</gene>
<comment type="function">
    <text evidence="9">Catalyzes the first step in the biosynthesis of ornithine lipids, which are phosphorus-free membrane lipids. Catalyzes the 3-hydroxyacyl-acyl carrier protein-dependent acylation of ornithine to form lyso-ornithine lipid (LOL).</text>
</comment>
<accession>Q6FDQ7</accession>
<reference evidence="11 12" key="1">
    <citation type="journal article" date="2004" name="Nucleic Acids Res.">
        <title>Unique features revealed by the genome sequence of Acinetobacter sp. ADP1, a versatile and naturally transformation competent bacterium.</title>
        <authorList>
            <person name="Barbe V."/>
            <person name="Vallenet D."/>
            <person name="Fonknechten N."/>
            <person name="Kreimeyer A."/>
            <person name="Oztas S."/>
            <person name="Labarre L."/>
            <person name="Cruveiller S."/>
            <person name="Robert C."/>
            <person name="Duprat S."/>
            <person name="Wincker P."/>
            <person name="Ornston L.N."/>
            <person name="Weissenbach J."/>
            <person name="Marliere P."/>
            <person name="Cohen G.N."/>
            <person name="Medigue C."/>
        </authorList>
    </citation>
    <scope>NUCLEOTIDE SEQUENCE [LARGE SCALE GENOMIC DNA]</scope>
    <source>
        <strain evidence="12">ATCC 33305 / BD413 / ADP1</strain>
    </source>
</reference>
<protein>
    <recommendedName>
        <fullName evidence="8">L-ornithine N(alpha)-acyltransferase</fullName>
        <ecNumber evidence="7">2.3.2.30</ecNumber>
    </recommendedName>
</protein>
<evidence type="ECO:0000256" key="8">
    <source>
        <dbReference type="ARBA" id="ARBA00039866"/>
    </source>
</evidence>
<dbReference type="EMBL" id="CR543861">
    <property type="protein sequence ID" value="CAG67801.1"/>
    <property type="molecule type" value="Genomic_DNA"/>
</dbReference>
<dbReference type="HOGENOM" id="CLU_058962_0_0_6"/>
<dbReference type="PANTHER" id="PTHR37323:SF1">
    <property type="entry name" value="L-ORNITHINE N(ALPHA)-ACYLTRANSFERASE"/>
    <property type="match status" value="1"/>
</dbReference>
<evidence type="ECO:0000256" key="1">
    <source>
        <dbReference type="ARBA" id="ARBA00005189"/>
    </source>
</evidence>
<keyword evidence="5" id="KW-0012">Acyltransferase</keyword>
<dbReference type="EC" id="2.3.2.30" evidence="7"/>
<dbReference type="KEGG" id="aci:ACIAD0904"/>
<evidence type="ECO:0000256" key="4">
    <source>
        <dbReference type="ARBA" id="ARBA00023098"/>
    </source>
</evidence>
<evidence type="ECO:0000313" key="12">
    <source>
        <dbReference type="Proteomes" id="UP000000430"/>
    </source>
</evidence>
<evidence type="ECO:0000256" key="3">
    <source>
        <dbReference type="ARBA" id="ARBA00022679"/>
    </source>
</evidence>